<reference evidence="4" key="1">
    <citation type="submission" date="2022-11" db="EMBL/GenBank/DDBJ databases">
        <title>Centuries of genome instability and evolution in soft-shell clam transmissible cancer (bioRxiv).</title>
        <authorList>
            <person name="Hart S.F.M."/>
            <person name="Yonemitsu M.A."/>
            <person name="Giersch R.M."/>
            <person name="Beal B.F."/>
            <person name="Arriagada G."/>
            <person name="Davis B.W."/>
            <person name="Ostrander E.A."/>
            <person name="Goff S.P."/>
            <person name="Metzger M.J."/>
        </authorList>
    </citation>
    <scope>NUCLEOTIDE SEQUENCE</scope>
    <source>
        <strain evidence="4">MELC-2E11</strain>
        <tissue evidence="4">Siphon/mantle</tissue>
    </source>
</reference>
<evidence type="ECO:0000259" key="3">
    <source>
        <dbReference type="PROSITE" id="PS50287"/>
    </source>
</evidence>
<dbReference type="InterPro" id="IPR036772">
    <property type="entry name" value="SRCR-like_dom_sf"/>
</dbReference>
<accession>A0ABY7G4N3</accession>
<dbReference type="PRINTS" id="PR00258">
    <property type="entry name" value="SPERACTRCPTR"/>
</dbReference>
<feature type="disulfide bond" evidence="2">
    <location>
        <begin position="249"/>
        <end position="259"/>
    </location>
</feature>
<comment type="caution">
    <text evidence="2">Lacks conserved residue(s) required for the propagation of feature annotation.</text>
</comment>
<gene>
    <name evidence="4" type="ORF">MAR_002960</name>
</gene>
<organism evidence="4 5">
    <name type="scientific">Mya arenaria</name>
    <name type="common">Soft-shell clam</name>
    <dbReference type="NCBI Taxonomy" id="6604"/>
    <lineage>
        <taxon>Eukaryota</taxon>
        <taxon>Metazoa</taxon>
        <taxon>Spiralia</taxon>
        <taxon>Lophotrochozoa</taxon>
        <taxon>Mollusca</taxon>
        <taxon>Bivalvia</taxon>
        <taxon>Autobranchia</taxon>
        <taxon>Heteroconchia</taxon>
        <taxon>Euheterodonta</taxon>
        <taxon>Imparidentia</taxon>
        <taxon>Neoheterodontei</taxon>
        <taxon>Myida</taxon>
        <taxon>Myoidea</taxon>
        <taxon>Myidae</taxon>
        <taxon>Mya</taxon>
    </lineage>
</organism>
<keyword evidence="1 2" id="KW-1015">Disulfide bond</keyword>
<dbReference type="Proteomes" id="UP001164746">
    <property type="component" value="Chromosome 16"/>
</dbReference>
<dbReference type="PANTHER" id="PTHR48071:SF27">
    <property type="entry name" value="SCAVENGER RECEPTOR CYSTEINE-RICH TYPE 1 PROTEIN M130-LIKE"/>
    <property type="match status" value="1"/>
</dbReference>
<sequence>NENKLERFLSLADRNVSEMMLEADNMFSLIRTNIVEIPNQISDLSMELQLLNKKELSSIRHEVKELVNRVDMLENNTVTHDPSSLSQDMYSTSYNVVDETGENGKQLVHDEINEAKLQATKNDIKAIDERLGNTIESNVSELEKEIASLKECIYKKITHDGYYYPCEKNVRLANASFYGSKGVQGRLEVNHDNNWETVCDDSFQYATESYNTNNVDVVCRMFRFRECKYVVEAGLGKGSGDIWMDHVICGGGESSFLECPQIGWCVHDCGHGEDVGFRMWN</sequence>
<evidence type="ECO:0000256" key="2">
    <source>
        <dbReference type="PROSITE-ProRule" id="PRU00196"/>
    </source>
</evidence>
<dbReference type="PROSITE" id="PS50287">
    <property type="entry name" value="SRCR_2"/>
    <property type="match status" value="1"/>
</dbReference>
<evidence type="ECO:0000313" key="4">
    <source>
        <dbReference type="EMBL" id="WAR29392.1"/>
    </source>
</evidence>
<keyword evidence="5" id="KW-1185">Reference proteome</keyword>
<dbReference type="Gene3D" id="3.10.250.10">
    <property type="entry name" value="SRCR-like domain"/>
    <property type="match status" value="1"/>
</dbReference>
<dbReference type="EMBL" id="CP111027">
    <property type="protein sequence ID" value="WAR29392.1"/>
    <property type="molecule type" value="Genomic_DNA"/>
</dbReference>
<proteinExistence type="predicted"/>
<dbReference type="SUPFAM" id="SSF56487">
    <property type="entry name" value="SRCR-like"/>
    <property type="match status" value="1"/>
</dbReference>
<feature type="domain" description="SRCR" evidence="3">
    <location>
        <begin position="170"/>
        <end position="280"/>
    </location>
</feature>
<name>A0ABY7G4N3_MYAAR</name>
<dbReference type="Pfam" id="PF00530">
    <property type="entry name" value="SRCR"/>
    <property type="match status" value="1"/>
</dbReference>
<protein>
    <submittedName>
        <fullName evidence="4">DMBT1-like protein</fullName>
    </submittedName>
</protein>
<dbReference type="InterPro" id="IPR001190">
    <property type="entry name" value="SRCR"/>
</dbReference>
<evidence type="ECO:0000313" key="5">
    <source>
        <dbReference type="Proteomes" id="UP001164746"/>
    </source>
</evidence>
<evidence type="ECO:0000256" key="1">
    <source>
        <dbReference type="ARBA" id="ARBA00023157"/>
    </source>
</evidence>
<dbReference type="SMART" id="SM00202">
    <property type="entry name" value="SR"/>
    <property type="match status" value="1"/>
</dbReference>
<dbReference type="PANTHER" id="PTHR48071">
    <property type="entry name" value="SRCR DOMAIN-CONTAINING PROTEIN"/>
    <property type="match status" value="1"/>
</dbReference>
<feature type="non-terminal residue" evidence="4">
    <location>
        <position position="281"/>
    </location>
</feature>